<feature type="transmembrane region" description="Helical" evidence="1">
    <location>
        <begin position="20"/>
        <end position="45"/>
    </location>
</feature>
<protein>
    <submittedName>
        <fullName evidence="2">Uncharacterized protein</fullName>
    </submittedName>
</protein>
<dbReference type="Proteomes" id="UP000003980">
    <property type="component" value="Unassembled WGS sequence"/>
</dbReference>
<feature type="transmembrane region" description="Helical" evidence="1">
    <location>
        <begin position="51"/>
        <end position="74"/>
    </location>
</feature>
<evidence type="ECO:0000313" key="2">
    <source>
        <dbReference type="EMBL" id="EHP71134.1"/>
    </source>
</evidence>
<keyword evidence="1" id="KW-0472">Membrane</keyword>
<dbReference type="EMBL" id="JH597761">
    <property type="protein sequence ID" value="EHP71134.1"/>
    <property type="molecule type" value="Genomic_DNA"/>
</dbReference>
<proteinExistence type="predicted"/>
<gene>
    <name evidence="2" type="ORF">MetMK1DRAFT_00016380</name>
</gene>
<sequence>MYADNMSIVLVLNRLTSMALAFLLGLSLRLLSLHQVAFLLIPFLIVTDAPSIFLVNIALMPLALLLLVISALIYGGKRFFKLLRA</sequence>
<keyword evidence="1" id="KW-0812">Transmembrane</keyword>
<evidence type="ECO:0000256" key="1">
    <source>
        <dbReference type="SAM" id="Phobius"/>
    </source>
</evidence>
<name>H2C138_9CREN</name>
<dbReference type="AlphaFoldDB" id="H2C138"/>
<keyword evidence="1" id="KW-1133">Transmembrane helix</keyword>
<accession>H2C138</accession>
<keyword evidence="3" id="KW-1185">Reference proteome</keyword>
<evidence type="ECO:0000313" key="3">
    <source>
        <dbReference type="Proteomes" id="UP000003980"/>
    </source>
</evidence>
<dbReference type="HOGENOM" id="CLU_2505024_0_0_2"/>
<reference evidence="2 3" key="1">
    <citation type="submission" date="2012-01" db="EMBL/GenBank/DDBJ databases">
        <title>Improved High-Quality Draft sequence of Metallosphaera yellowstonensis MK1.</title>
        <authorList>
            <consortium name="US DOE Joint Genome Institute"/>
            <person name="Lucas S."/>
            <person name="Han J."/>
            <person name="Cheng J.-F."/>
            <person name="Goodwin L."/>
            <person name="Pitluck S."/>
            <person name="Peters L."/>
            <person name="Teshima H."/>
            <person name="Detter J.C."/>
            <person name="Han C."/>
            <person name="Tapia R."/>
            <person name="Land M."/>
            <person name="Hauser L."/>
            <person name="Kyrpides N."/>
            <person name="Kozubal M."/>
            <person name="Macur R.E."/>
            <person name="Jay Z."/>
            <person name="Inskeep W."/>
            <person name="Woyke T."/>
        </authorList>
    </citation>
    <scope>NUCLEOTIDE SEQUENCE [LARGE SCALE GENOMIC DNA]</scope>
    <source>
        <strain evidence="2 3">MK1</strain>
    </source>
</reference>
<organism evidence="2 3">
    <name type="scientific">Metallosphaera yellowstonensis MK1</name>
    <dbReference type="NCBI Taxonomy" id="671065"/>
    <lineage>
        <taxon>Archaea</taxon>
        <taxon>Thermoproteota</taxon>
        <taxon>Thermoprotei</taxon>
        <taxon>Sulfolobales</taxon>
        <taxon>Sulfolobaceae</taxon>
        <taxon>Metallosphaera</taxon>
    </lineage>
</organism>